<protein>
    <submittedName>
        <fullName evidence="2">Uncharacterized protein</fullName>
    </submittedName>
</protein>
<proteinExistence type="predicted"/>
<name>A0ABY8QHC9_9RHOB</name>
<evidence type="ECO:0000313" key="3">
    <source>
        <dbReference type="Proteomes" id="UP001241605"/>
    </source>
</evidence>
<keyword evidence="3" id="KW-1185">Reference proteome</keyword>
<dbReference type="RefSeq" id="WP_282300685.1">
    <property type="nucleotide sequence ID" value="NZ_CP124616.1"/>
</dbReference>
<accession>A0ABY8QHC9</accession>
<organism evidence="2 3">
    <name type="scientific">Tropicibacter oceani</name>
    <dbReference type="NCBI Taxonomy" id="3058420"/>
    <lineage>
        <taxon>Bacteria</taxon>
        <taxon>Pseudomonadati</taxon>
        <taxon>Pseudomonadota</taxon>
        <taxon>Alphaproteobacteria</taxon>
        <taxon>Rhodobacterales</taxon>
        <taxon>Roseobacteraceae</taxon>
        <taxon>Tropicibacter</taxon>
    </lineage>
</organism>
<evidence type="ECO:0000256" key="1">
    <source>
        <dbReference type="SAM" id="MobiDB-lite"/>
    </source>
</evidence>
<gene>
    <name evidence="2" type="ORF">QF118_00515</name>
</gene>
<reference evidence="2 3" key="1">
    <citation type="submission" date="2023-05" db="EMBL/GenBank/DDBJ databases">
        <title>YMD87, complete Genome.</title>
        <authorList>
            <person name="Zhang J."/>
            <person name="Xu X."/>
        </authorList>
    </citation>
    <scope>NUCLEOTIDE SEQUENCE [LARGE SCALE GENOMIC DNA]</scope>
    <source>
        <strain evidence="2 3">YMD87</strain>
    </source>
</reference>
<feature type="region of interest" description="Disordered" evidence="1">
    <location>
        <begin position="1"/>
        <end position="27"/>
    </location>
</feature>
<dbReference type="EMBL" id="CP124616">
    <property type="protein sequence ID" value="WGW04054.1"/>
    <property type="molecule type" value="Genomic_DNA"/>
</dbReference>
<dbReference type="Proteomes" id="UP001241605">
    <property type="component" value="Chromosome"/>
</dbReference>
<evidence type="ECO:0000313" key="2">
    <source>
        <dbReference type="EMBL" id="WGW04054.1"/>
    </source>
</evidence>
<sequence length="45" mass="5390">MRGTFGSETEKEIGRRPSHQAFRPMTRTPRAKALFWIDRMRPERT</sequence>